<keyword evidence="10" id="KW-1185">Reference proteome</keyword>
<evidence type="ECO:0000313" key="9">
    <source>
        <dbReference type="EMBL" id="CBJ30382.1"/>
    </source>
</evidence>
<comment type="similarity">
    <text evidence="2 6">Belongs to the DP1 family.</text>
</comment>
<dbReference type="CDD" id="cd00030">
    <property type="entry name" value="C2"/>
    <property type="match status" value="1"/>
</dbReference>
<dbReference type="OrthoDB" id="10009287at2759"/>
<dbReference type="STRING" id="2880.D7FPC3"/>
<evidence type="ECO:0000256" key="4">
    <source>
        <dbReference type="ARBA" id="ARBA00022989"/>
    </source>
</evidence>
<evidence type="ECO:0000256" key="2">
    <source>
        <dbReference type="ARBA" id="ARBA00008573"/>
    </source>
</evidence>
<dbReference type="Pfam" id="PF00168">
    <property type="entry name" value="C2"/>
    <property type="match status" value="1"/>
</dbReference>
<feature type="transmembrane region" description="Helical" evidence="7">
    <location>
        <begin position="44"/>
        <end position="77"/>
    </location>
</feature>
<evidence type="ECO:0000313" key="10">
    <source>
        <dbReference type="Proteomes" id="UP000002630"/>
    </source>
</evidence>
<dbReference type="AlphaFoldDB" id="D7FPC3"/>
<dbReference type="InParanoid" id="D7FPC3"/>
<dbReference type="Pfam" id="PF03134">
    <property type="entry name" value="TB2_DP1_HVA22"/>
    <property type="match status" value="1"/>
</dbReference>
<dbReference type="EMBL" id="FN649735">
    <property type="protein sequence ID" value="CBJ30382.1"/>
    <property type="molecule type" value="Genomic_DNA"/>
</dbReference>
<dbReference type="SMART" id="SM00239">
    <property type="entry name" value="C2"/>
    <property type="match status" value="1"/>
</dbReference>
<evidence type="ECO:0000259" key="8">
    <source>
        <dbReference type="PROSITE" id="PS50004"/>
    </source>
</evidence>
<dbReference type="PANTHER" id="PTHR12300">
    <property type="entry name" value="HVA22-LIKE PROTEINS"/>
    <property type="match status" value="1"/>
</dbReference>
<dbReference type="GO" id="GO:0016020">
    <property type="term" value="C:membrane"/>
    <property type="evidence" value="ECO:0007669"/>
    <property type="project" value="UniProtKB-SubCell"/>
</dbReference>
<dbReference type="InterPro" id="IPR035892">
    <property type="entry name" value="C2_domain_sf"/>
</dbReference>
<dbReference type="eggNOG" id="KOG1725">
    <property type="taxonomic scope" value="Eukaryota"/>
</dbReference>
<evidence type="ECO:0000256" key="1">
    <source>
        <dbReference type="ARBA" id="ARBA00004141"/>
    </source>
</evidence>
<evidence type="ECO:0000256" key="6">
    <source>
        <dbReference type="RuleBase" id="RU362006"/>
    </source>
</evidence>
<dbReference type="InterPro" id="IPR000008">
    <property type="entry name" value="C2_dom"/>
</dbReference>
<accession>D7FPC3</accession>
<dbReference type="EMBL" id="FN648347">
    <property type="protein sequence ID" value="CBJ30382.1"/>
    <property type="molecule type" value="Genomic_DNA"/>
</dbReference>
<comment type="subcellular location">
    <subcellularLocation>
        <location evidence="1 6">Membrane</location>
        <topology evidence="1 6">Multi-pass membrane protein</topology>
    </subcellularLocation>
</comment>
<organism evidence="9 10">
    <name type="scientific">Ectocarpus siliculosus</name>
    <name type="common">Brown alga</name>
    <name type="synonym">Conferva siliculosa</name>
    <dbReference type="NCBI Taxonomy" id="2880"/>
    <lineage>
        <taxon>Eukaryota</taxon>
        <taxon>Sar</taxon>
        <taxon>Stramenopiles</taxon>
        <taxon>Ochrophyta</taxon>
        <taxon>PX clade</taxon>
        <taxon>Phaeophyceae</taxon>
        <taxon>Ectocarpales</taxon>
        <taxon>Ectocarpaceae</taxon>
        <taxon>Ectocarpus</taxon>
    </lineage>
</organism>
<evidence type="ECO:0000256" key="7">
    <source>
        <dbReference type="SAM" id="Phobius"/>
    </source>
</evidence>
<dbReference type="Gene3D" id="2.60.40.150">
    <property type="entry name" value="C2 domain"/>
    <property type="match status" value="1"/>
</dbReference>
<dbReference type="Proteomes" id="UP000002630">
    <property type="component" value="Linkage Group LG10"/>
</dbReference>
<dbReference type="SUPFAM" id="SSF49562">
    <property type="entry name" value="C2 domain (Calcium/lipid-binding domain, CaLB)"/>
    <property type="match status" value="1"/>
</dbReference>
<keyword evidence="5 7" id="KW-0472">Membrane</keyword>
<sequence>MDSVMTHLQAALTIGEEIVDRNPNFCLTKYMRQMEANYGGSRASWFLGLFSIVTVILYFIGGLALIANLIGFCYPAFASFKAIDSPDALASQQLLSYWVIFGAFFTLETSFSVLTAAIPYYSIAKGFIFVYSFHPFTRGATHLYDVVIRPLVIQHVLPGSSQAKRAPPSAASAAAATASAAASGAFGAAAAAASSPVPEFAERVMSTGAPAVTVPAGFVSPDLSELRVVVVSASDVVPTEAPGAGVDCDPYCVLEVLPEGTRLKQGAAENTKYKTVCKTGTANPVWNEGVTIPQVEHLDAKLVVTVCNKRAMGRDQCLGKIEVPLSSVKGAMEPRDMVMSLATADGATEPACGDLRVTVQLK</sequence>
<dbReference type="PROSITE" id="PS50004">
    <property type="entry name" value="C2"/>
    <property type="match status" value="1"/>
</dbReference>
<name>D7FPC3_ECTSI</name>
<dbReference type="PANTHER" id="PTHR12300:SF161">
    <property type="entry name" value="RECEPTOR EXPRESSION-ENHANCING PROTEIN"/>
    <property type="match status" value="1"/>
</dbReference>
<proteinExistence type="inferred from homology"/>
<feature type="transmembrane region" description="Helical" evidence="7">
    <location>
        <begin position="97"/>
        <end position="121"/>
    </location>
</feature>
<evidence type="ECO:0000256" key="5">
    <source>
        <dbReference type="ARBA" id="ARBA00023136"/>
    </source>
</evidence>
<keyword evidence="4 7" id="KW-1133">Transmembrane helix</keyword>
<feature type="domain" description="C2" evidence="8">
    <location>
        <begin position="206"/>
        <end position="339"/>
    </location>
</feature>
<reference evidence="9 10" key="1">
    <citation type="journal article" date="2010" name="Nature">
        <title>The Ectocarpus genome and the independent evolution of multicellularity in brown algae.</title>
        <authorList>
            <person name="Cock J.M."/>
            <person name="Sterck L."/>
            <person name="Rouze P."/>
            <person name="Scornet D."/>
            <person name="Allen A.E."/>
            <person name="Amoutzias G."/>
            <person name="Anthouard V."/>
            <person name="Artiguenave F."/>
            <person name="Aury J.M."/>
            <person name="Badger J.H."/>
            <person name="Beszteri B."/>
            <person name="Billiau K."/>
            <person name="Bonnet E."/>
            <person name="Bothwell J.H."/>
            <person name="Bowler C."/>
            <person name="Boyen C."/>
            <person name="Brownlee C."/>
            <person name="Carrano C.J."/>
            <person name="Charrier B."/>
            <person name="Cho G.Y."/>
            <person name="Coelho S.M."/>
            <person name="Collen J."/>
            <person name="Corre E."/>
            <person name="Da Silva C."/>
            <person name="Delage L."/>
            <person name="Delaroque N."/>
            <person name="Dittami S.M."/>
            <person name="Doulbeau S."/>
            <person name="Elias M."/>
            <person name="Farnham G."/>
            <person name="Gachon C.M."/>
            <person name="Gschloessl B."/>
            <person name="Heesch S."/>
            <person name="Jabbari K."/>
            <person name="Jubin C."/>
            <person name="Kawai H."/>
            <person name="Kimura K."/>
            <person name="Kloareg B."/>
            <person name="Kupper F.C."/>
            <person name="Lang D."/>
            <person name="Le Bail A."/>
            <person name="Leblanc C."/>
            <person name="Lerouge P."/>
            <person name="Lohr M."/>
            <person name="Lopez P.J."/>
            <person name="Martens C."/>
            <person name="Maumus F."/>
            <person name="Michel G."/>
            <person name="Miranda-Saavedra D."/>
            <person name="Morales J."/>
            <person name="Moreau H."/>
            <person name="Motomura T."/>
            <person name="Nagasato C."/>
            <person name="Napoli C.A."/>
            <person name="Nelson D.R."/>
            <person name="Nyvall-Collen P."/>
            <person name="Peters A.F."/>
            <person name="Pommier C."/>
            <person name="Potin P."/>
            <person name="Poulain J."/>
            <person name="Quesneville H."/>
            <person name="Read B."/>
            <person name="Rensing S.A."/>
            <person name="Ritter A."/>
            <person name="Rousvoal S."/>
            <person name="Samanta M."/>
            <person name="Samson G."/>
            <person name="Schroeder D.C."/>
            <person name="Segurens B."/>
            <person name="Strittmatter M."/>
            <person name="Tonon T."/>
            <person name="Tregear J.W."/>
            <person name="Valentin K."/>
            <person name="von Dassow P."/>
            <person name="Yamagishi T."/>
            <person name="Van de Peer Y."/>
            <person name="Wincker P."/>
        </authorList>
    </citation>
    <scope>NUCLEOTIDE SEQUENCE [LARGE SCALE GENOMIC DNA]</scope>
    <source>
        <strain evidence="10">Ec32 / CCAP1310/4</strain>
    </source>
</reference>
<evidence type="ECO:0000256" key="3">
    <source>
        <dbReference type="ARBA" id="ARBA00022692"/>
    </source>
</evidence>
<keyword evidence="3 7" id="KW-0812">Transmembrane</keyword>
<protein>
    <recommendedName>
        <fullName evidence="8">C2 domain-containing protein</fullName>
    </recommendedName>
</protein>
<dbReference type="InterPro" id="IPR004345">
    <property type="entry name" value="TB2_DP1_HVA22"/>
</dbReference>
<gene>
    <name evidence="9" type="ORF">Esi_0188_0034</name>
</gene>